<dbReference type="Proteomes" id="UP000664654">
    <property type="component" value="Unassembled WGS sequence"/>
</dbReference>
<dbReference type="PANTHER" id="PTHR11022:SF41">
    <property type="entry name" value="PEPTIDOGLYCAN-RECOGNITION PROTEIN LC-RELATED"/>
    <property type="match status" value="1"/>
</dbReference>
<protein>
    <submittedName>
        <fullName evidence="3">N-acetylmuramoyl-L-alanine amidase</fullName>
    </submittedName>
</protein>
<dbReference type="SUPFAM" id="SSF55846">
    <property type="entry name" value="N-acetylmuramoyl-L-alanine amidase-like"/>
    <property type="match status" value="1"/>
</dbReference>
<dbReference type="EMBL" id="JAFKCV010000003">
    <property type="protein sequence ID" value="MBN7824741.1"/>
    <property type="molecule type" value="Genomic_DNA"/>
</dbReference>
<dbReference type="InterPro" id="IPR015510">
    <property type="entry name" value="PGRP"/>
</dbReference>
<dbReference type="GO" id="GO:0008745">
    <property type="term" value="F:N-acetylmuramoyl-L-alanine amidase activity"/>
    <property type="evidence" value="ECO:0007669"/>
    <property type="project" value="InterPro"/>
</dbReference>
<dbReference type="AlphaFoldDB" id="A0A939DMZ7"/>
<dbReference type="InterPro" id="IPR036505">
    <property type="entry name" value="Amidase/PGRP_sf"/>
</dbReference>
<dbReference type="GO" id="GO:0009253">
    <property type="term" value="P:peptidoglycan catabolic process"/>
    <property type="evidence" value="ECO:0007669"/>
    <property type="project" value="InterPro"/>
</dbReference>
<dbReference type="RefSeq" id="WP_206572864.1">
    <property type="nucleotide sequence ID" value="NZ_JAFKCV010000003.1"/>
</dbReference>
<sequence>MNIRYLVVHCSDTPNERDVTAAEIHRWHKEGNKWDGIGYHRVIRRDGTLEYGRPDYWPGAHVRGHNHHSLGVCLIGRHYFTPVQMMTLATLLKQWRSEYPDARIVGHHNLDPNKTCPNFDAEEWAASCGLQPKEKRQ</sequence>
<dbReference type="CDD" id="cd06583">
    <property type="entry name" value="PGRP"/>
    <property type="match status" value="1"/>
</dbReference>
<reference evidence="3" key="1">
    <citation type="submission" date="2021-03" db="EMBL/GenBank/DDBJ databases">
        <title>novel species isolated from a fishpond in China.</title>
        <authorList>
            <person name="Lu H."/>
            <person name="Cai Z."/>
        </authorList>
    </citation>
    <scope>NUCLEOTIDE SEQUENCE</scope>
    <source>
        <strain evidence="3">JCM 30855</strain>
    </source>
</reference>
<evidence type="ECO:0000256" key="1">
    <source>
        <dbReference type="ARBA" id="ARBA00007553"/>
    </source>
</evidence>
<name>A0A939DMZ7_9ALTE</name>
<evidence type="ECO:0000313" key="4">
    <source>
        <dbReference type="Proteomes" id="UP000664654"/>
    </source>
</evidence>
<dbReference type="SMART" id="SM00701">
    <property type="entry name" value="PGRP"/>
    <property type="match status" value="1"/>
</dbReference>
<dbReference type="Pfam" id="PF01510">
    <property type="entry name" value="Amidase_2"/>
    <property type="match status" value="1"/>
</dbReference>
<evidence type="ECO:0000259" key="2">
    <source>
        <dbReference type="SMART" id="SM00701"/>
    </source>
</evidence>
<feature type="domain" description="Peptidoglycan recognition protein family" evidence="2">
    <location>
        <begin position="2"/>
        <end position="111"/>
    </location>
</feature>
<dbReference type="InterPro" id="IPR002502">
    <property type="entry name" value="Amidase_domain"/>
</dbReference>
<organism evidence="3 4">
    <name type="scientific">Bowmanella dokdonensis</name>
    <dbReference type="NCBI Taxonomy" id="751969"/>
    <lineage>
        <taxon>Bacteria</taxon>
        <taxon>Pseudomonadati</taxon>
        <taxon>Pseudomonadota</taxon>
        <taxon>Gammaproteobacteria</taxon>
        <taxon>Alteromonadales</taxon>
        <taxon>Alteromonadaceae</taxon>
        <taxon>Bowmanella</taxon>
    </lineage>
</organism>
<evidence type="ECO:0000313" key="3">
    <source>
        <dbReference type="EMBL" id="MBN7824741.1"/>
    </source>
</evidence>
<dbReference type="Gene3D" id="3.40.80.10">
    <property type="entry name" value="Peptidoglycan recognition protein-like"/>
    <property type="match status" value="1"/>
</dbReference>
<dbReference type="GO" id="GO:0008270">
    <property type="term" value="F:zinc ion binding"/>
    <property type="evidence" value="ECO:0007669"/>
    <property type="project" value="InterPro"/>
</dbReference>
<gene>
    <name evidence="3" type="ORF">J0A66_05825</name>
</gene>
<proteinExistence type="inferred from homology"/>
<dbReference type="PANTHER" id="PTHR11022">
    <property type="entry name" value="PEPTIDOGLYCAN RECOGNITION PROTEIN"/>
    <property type="match status" value="1"/>
</dbReference>
<keyword evidence="4" id="KW-1185">Reference proteome</keyword>
<accession>A0A939DMZ7</accession>
<comment type="caution">
    <text evidence="3">The sequence shown here is derived from an EMBL/GenBank/DDBJ whole genome shotgun (WGS) entry which is preliminary data.</text>
</comment>
<dbReference type="InterPro" id="IPR006619">
    <property type="entry name" value="PGRP_domain_met/bac"/>
</dbReference>
<comment type="similarity">
    <text evidence="1">Belongs to the N-acetylmuramoyl-L-alanine amidase 2 family.</text>
</comment>